<dbReference type="NCBIfam" id="TIGR00229">
    <property type="entry name" value="sensory_box"/>
    <property type="match status" value="3"/>
</dbReference>
<evidence type="ECO:0000259" key="6">
    <source>
        <dbReference type="PROSITE" id="PS50111"/>
    </source>
</evidence>
<dbReference type="PROSITE" id="PS50111">
    <property type="entry name" value="CHEMOTAXIS_TRANSDUC_2"/>
    <property type="match status" value="1"/>
</dbReference>
<evidence type="ECO:0000256" key="3">
    <source>
        <dbReference type="ARBA" id="ARBA00029447"/>
    </source>
</evidence>
<evidence type="ECO:0000256" key="1">
    <source>
        <dbReference type="ARBA" id="ARBA00004370"/>
    </source>
</evidence>
<dbReference type="Gene3D" id="3.30.450.20">
    <property type="entry name" value="PAS domain"/>
    <property type="match status" value="3"/>
</dbReference>
<dbReference type="SMART" id="SM00283">
    <property type="entry name" value="MA"/>
    <property type="match status" value="1"/>
</dbReference>
<comment type="caution">
    <text evidence="10">The sequence shown here is derived from an EMBL/GenBank/DDBJ whole genome shotgun (WGS) entry which is preliminary data.</text>
</comment>
<keyword evidence="11" id="KW-1185">Reference proteome</keyword>
<protein>
    <submittedName>
        <fullName evidence="10">Methyl-accepting chemotaxis sensory transducer with Pas/Pac sensor</fullName>
    </submittedName>
</protein>
<dbReference type="FunFam" id="1.10.287.950:FF:000001">
    <property type="entry name" value="Methyl-accepting chemotaxis sensory transducer"/>
    <property type="match status" value="1"/>
</dbReference>
<proteinExistence type="inferred from homology"/>
<keyword evidence="4" id="KW-0807">Transducer</keyword>
<dbReference type="PANTHER" id="PTHR43531:SF11">
    <property type="entry name" value="METHYL-ACCEPTING CHEMOTAXIS PROTEIN 3"/>
    <property type="match status" value="1"/>
</dbReference>
<dbReference type="PROSITE" id="PS50113">
    <property type="entry name" value="PAC"/>
    <property type="match status" value="2"/>
</dbReference>
<dbReference type="Pfam" id="PF08448">
    <property type="entry name" value="PAS_4"/>
    <property type="match status" value="1"/>
</dbReference>
<comment type="similarity">
    <text evidence="3">Belongs to the methyl-accepting chemotaxis (MCP) protein family.</text>
</comment>
<dbReference type="InterPro" id="IPR051310">
    <property type="entry name" value="MCP_chemotaxis"/>
</dbReference>
<evidence type="ECO:0000256" key="5">
    <source>
        <dbReference type="SAM" id="MobiDB-lite"/>
    </source>
</evidence>
<feature type="domain" description="PAC" evidence="8">
    <location>
        <begin position="84"/>
        <end position="138"/>
    </location>
</feature>
<dbReference type="Pfam" id="PF00015">
    <property type="entry name" value="MCPsignal"/>
    <property type="match status" value="1"/>
</dbReference>
<dbReference type="Proteomes" id="UP000269689">
    <property type="component" value="Unassembled WGS sequence"/>
</dbReference>
<dbReference type="InterPro" id="IPR003660">
    <property type="entry name" value="HAMP_dom"/>
</dbReference>
<comment type="subcellular location">
    <subcellularLocation>
        <location evidence="1">Membrane</location>
    </subcellularLocation>
</comment>
<dbReference type="InterPro" id="IPR000700">
    <property type="entry name" value="PAS-assoc_C"/>
</dbReference>
<evidence type="ECO:0000313" key="10">
    <source>
        <dbReference type="EMBL" id="RPE71676.1"/>
    </source>
</evidence>
<keyword evidence="2" id="KW-0145">Chemotaxis</keyword>
<dbReference type="SMART" id="SM00091">
    <property type="entry name" value="PAS"/>
    <property type="match status" value="3"/>
</dbReference>
<dbReference type="SUPFAM" id="SSF55785">
    <property type="entry name" value="PYP-like sensor domain (PAS domain)"/>
    <property type="match status" value="3"/>
</dbReference>
<dbReference type="InterPro" id="IPR004089">
    <property type="entry name" value="MCPsignal_dom"/>
</dbReference>
<dbReference type="InterPro" id="IPR035965">
    <property type="entry name" value="PAS-like_dom_sf"/>
</dbReference>
<organism evidence="10 11">
    <name type="scientific">Pacificibacter maritimus</name>
    <dbReference type="NCBI Taxonomy" id="762213"/>
    <lineage>
        <taxon>Bacteria</taxon>
        <taxon>Pseudomonadati</taxon>
        <taxon>Pseudomonadota</taxon>
        <taxon>Alphaproteobacteria</taxon>
        <taxon>Rhodobacterales</taxon>
        <taxon>Roseobacteraceae</taxon>
        <taxon>Pacificibacter</taxon>
    </lineage>
</organism>
<sequence length="673" mass="73923">MFHFKSPTRHNDPMKATYAATNSALAMIWFDLDTSITNANRNFCDTMGYEPDEIIGQKHAIFLLNQSEKSAEYRAFWDALRAGQTQQSTFARKHKDGSTVYIEASYVPLRGPDNAVTGVVKLATNVTEKTRDNNINTSKADAISRSTALIEFTLDGEIITANDNFLAVMGYSLDEIKGQHHKIFMPNDQVNSADYKNHWDRLKKGEFITGEFLRKAKDGSNVFIQASYNVLFDINGKPKSVLKTATDVTVEKNAVNDLTWQMNAIHRVQAVIEFNLDGTVITANENFTTALGYPLEEIQGQHHSMFVRPDERNSPEYLEFWENLNAGHCMDSEFIRITKSGDEIWIKATYNPIFDANGKVYKVVKFASDVTRFKSSITEINAAITELSLGNLSITMHDEMPGELEELRTNFNTSLNRLAALIQQTALGITNMQNEVEGIAASATDLGRRTENQAAALVETASAITQLNSSVENSAEGAKDAAKSVSSARSRSGEGRQVVEQTITAMADISKSSIEISKITSVIDDIAFQTNLLALNAGVEAARAGESGRGFAVVASEVRALAQRSSEAAREIANLIDTSSTQVKSGVALVHESGTVLKEIEELVTQVDSLVQNIANSAQEQAIGLREINAAVDDLDQVTQQNAAMFEESSAAVTLLKTQAQNLRKETEQFHMS</sequence>
<evidence type="ECO:0000313" key="11">
    <source>
        <dbReference type="Proteomes" id="UP000269689"/>
    </source>
</evidence>
<gene>
    <name evidence="10" type="ORF">EDD53_0801</name>
</gene>
<evidence type="ECO:0000256" key="4">
    <source>
        <dbReference type="PROSITE-ProRule" id="PRU00284"/>
    </source>
</evidence>
<dbReference type="InterPro" id="IPR001610">
    <property type="entry name" value="PAC"/>
</dbReference>
<dbReference type="InterPro" id="IPR013656">
    <property type="entry name" value="PAS_4"/>
</dbReference>
<dbReference type="EMBL" id="RKQK01000001">
    <property type="protein sequence ID" value="RPE71676.1"/>
    <property type="molecule type" value="Genomic_DNA"/>
</dbReference>
<dbReference type="CDD" id="cd11386">
    <property type="entry name" value="MCP_signal"/>
    <property type="match status" value="1"/>
</dbReference>
<feature type="domain" description="HAMP" evidence="9">
    <location>
        <begin position="371"/>
        <end position="423"/>
    </location>
</feature>
<dbReference type="SMART" id="SM00086">
    <property type="entry name" value="PAC"/>
    <property type="match status" value="3"/>
</dbReference>
<dbReference type="CDD" id="cd00130">
    <property type="entry name" value="PAS"/>
    <property type="match status" value="3"/>
</dbReference>
<feature type="domain" description="PAS" evidence="7">
    <location>
        <begin position="31"/>
        <end position="83"/>
    </location>
</feature>
<feature type="domain" description="PAC" evidence="8">
    <location>
        <begin position="330"/>
        <end position="382"/>
    </location>
</feature>
<dbReference type="GO" id="GO:0007165">
    <property type="term" value="P:signal transduction"/>
    <property type="evidence" value="ECO:0007669"/>
    <property type="project" value="UniProtKB-KW"/>
</dbReference>
<dbReference type="PROSITE" id="PS50112">
    <property type="entry name" value="PAS"/>
    <property type="match status" value="3"/>
</dbReference>
<dbReference type="PANTHER" id="PTHR43531">
    <property type="entry name" value="PROTEIN ICFG"/>
    <property type="match status" value="1"/>
</dbReference>
<dbReference type="InterPro" id="IPR013655">
    <property type="entry name" value="PAS_fold_3"/>
</dbReference>
<feature type="domain" description="Methyl-accepting transducer" evidence="6">
    <location>
        <begin position="428"/>
        <end position="657"/>
    </location>
</feature>
<dbReference type="GO" id="GO:0016020">
    <property type="term" value="C:membrane"/>
    <property type="evidence" value="ECO:0007669"/>
    <property type="project" value="UniProtKB-SubCell"/>
</dbReference>
<dbReference type="PROSITE" id="PS50885">
    <property type="entry name" value="HAMP"/>
    <property type="match status" value="1"/>
</dbReference>
<accession>A0A3N4UM11</accession>
<dbReference type="GO" id="GO:0006935">
    <property type="term" value="P:chemotaxis"/>
    <property type="evidence" value="ECO:0007669"/>
    <property type="project" value="UniProtKB-KW"/>
</dbReference>
<dbReference type="InterPro" id="IPR004090">
    <property type="entry name" value="Chemotax_Me-accpt_rcpt"/>
</dbReference>
<evidence type="ECO:0000256" key="2">
    <source>
        <dbReference type="ARBA" id="ARBA00022500"/>
    </source>
</evidence>
<dbReference type="SUPFAM" id="SSF58104">
    <property type="entry name" value="Methyl-accepting chemotaxis protein (MCP) signaling domain"/>
    <property type="match status" value="1"/>
</dbReference>
<dbReference type="InterPro" id="IPR000014">
    <property type="entry name" value="PAS"/>
</dbReference>
<reference evidence="10 11" key="1">
    <citation type="submission" date="2018-11" db="EMBL/GenBank/DDBJ databases">
        <title>Genomic Encyclopedia of Type Strains, Phase IV (KMG-IV): sequencing the most valuable type-strain genomes for metagenomic binning, comparative biology and taxonomic classification.</title>
        <authorList>
            <person name="Goeker M."/>
        </authorList>
    </citation>
    <scope>NUCLEOTIDE SEQUENCE [LARGE SCALE GENOMIC DNA]</scope>
    <source>
        <strain evidence="10 11">DSM 104731</strain>
    </source>
</reference>
<dbReference type="Gene3D" id="1.10.287.950">
    <property type="entry name" value="Methyl-accepting chemotaxis protein"/>
    <property type="match status" value="1"/>
</dbReference>
<dbReference type="Pfam" id="PF08447">
    <property type="entry name" value="PAS_3"/>
    <property type="match status" value="2"/>
</dbReference>
<feature type="region of interest" description="Disordered" evidence="5">
    <location>
        <begin position="472"/>
        <end position="497"/>
    </location>
</feature>
<evidence type="ECO:0000259" key="9">
    <source>
        <dbReference type="PROSITE" id="PS50885"/>
    </source>
</evidence>
<name>A0A3N4UM11_9RHOB</name>
<dbReference type="AlphaFoldDB" id="A0A3N4UM11"/>
<dbReference type="OrthoDB" id="9765776at2"/>
<dbReference type="PRINTS" id="PR00260">
    <property type="entry name" value="CHEMTRNSDUCR"/>
</dbReference>
<feature type="domain" description="PAS" evidence="7">
    <location>
        <begin position="271"/>
        <end position="313"/>
    </location>
</feature>
<evidence type="ECO:0000259" key="7">
    <source>
        <dbReference type="PROSITE" id="PS50112"/>
    </source>
</evidence>
<dbReference type="GO" id="GO:0004888">
    <property type="term" value="F:transmembrane signaling receptor activity"/>
    <property type="evidence" value="ECO:0007669"/>
    <property type="project" value="InterPro"/>
</dbReference>
<evidence type="ECO:0000259" key="8">
    <source>
        <dbReference type="PROSITE" id="PS50113"/>
    </source>
</evidence>
<feature type="domain" description="PAS" evidence="7">
    <location>
        <begin position="155"/>
        <end position="189"/>
    </location>
</feature>